<feature type="domain" description="Transglutaminase-like" evidence="3">
    <location>
        <begin position="462"/>
        <end position="537"/>
    </location>
</feature>
<evidence type="ECO:0000313" key="5">
    <source>
        <dbReference type="Proteomes" id="UP000664632"/>
    </source>
</evidence>
<evidence type="ECO:0000256" key="2">
    <source>
        <dbReference type="SAM" id="Phobius"/>
    </source>
</evidence>
<dbReference type="Proteomes" id="UP000664632">
    <property type="component" value="Unassembled WGS sequence"/>
</dbReference>
<dbReference type="InterPro" id="IPR002931">
    <property type="entry name" value="Transglutaminase-like"/>
</dbReference>
<proteinExistence type="predicted"/>
<feature type="transmembrane region" description="Helical" evidence="2">
    <location>
        <begin position="12"/>
        <end position="31"/>
    </location>
</feature>
<organism evidence="4 5">
    <name type="scientific">Candidatus Enterococcus ikei</name>
    <dbReference type="NCBI Taxonomy" id="2815326"/>
    <lineage>
        <taxon>Bacteria</taxon>
        <taxon>Bacillati</taxon>
        <taxon>Bacillota</taxon>
        <taxon>Bacilli</taxon>
        <taxon>Lactobacillales</taxon>
        <taxon>Enterococcaceae</taxon>
        <taxon>Enterococcus</taxon>
    </lineage>
</organism>
<evidence type="ECO:0000313" key="4">
    <source>
        <dbReference type="EMBL" id="MBO0440751.1"/>
    </source>
</evidence>
<dbReference type="EMBL" id="JAFLWD010000024">
    <property type="protein sequence ID" value="MBO0440751.1"/>
    <property type="molecule type" value="Genomic_DNA"/>
</dbReference>
<keyword evidence="2" id="KW-0472">Membrane</keyword>
<dbReference type="SUPFAM" id="SSF54001">
    <property type="entry name" value="Cysteine proteinases"/>
    <property type="match status" value="1"/>
</dbReference>
<dbReference type="SMART" id="SM00460">
    <property type="entry name" value="TGc"/>
    <property type="match status" value="1"/>
</dbReference>
<dbReference type="InterPro" id="IPR038765">
    <property type="entry name" value="Papain-like_cys_pep_sf"/>
</dbReference>
<feature type="transmembrane region" description="Helical" evidence="2">
    <location>
        <begin position="604"/>
        <end position="630"/>
    </location>
</feature>
<dbReference type="PANTHER" id="PTHR42736">
    <property type="entry name" value="PROTEIN-GLUTAMINE GAMMA-GLUTAMYLTRANSFERASE"/>
    <property type="match status" value="1"/>
</dbReference>
<sequence>MKTRIKQKWPFAILSFVMLAAASLPFLNVYHLKQINSSFFIGILALICFITLIIKRNLIRFPLYLLSYLFTLYCYFPLHQSFGFTWLGTFLQKNLQIYGKMLTGEVNYLPDVIALSIILFLLILLSVLFIQYERWTLGYLLLISYLFMLAVFNQLNFGIEVMIITSAAVLFYRFKRSKIIGIGKEKRALILLSGFILFLIAGSAYIFLLVFPQTKNVIFTQTAAVRTYMSQQGVYQHIAQYGSEGISSSGFSNNDTQLGGPLNDDQTVVFTAKQKKEHYWRVETKYNYTGKGWNDTSESAISDTVNPLSVLEKPEYQGAFGPEMTITLSFNNPIDYLPYPYGNISASLDNIGQTEQFKEKQRINLLTKPKTVQLTWQEPEFSLDALEQVPYQLSKETQTVQIPTKMPKQIQELAISLTENQDTLYGKVKAIEHYLKIGGGYRYSKVDTPFTPENEDYVDYFLFESKVGYCDNFSSAMTIMLRSLGISSRWAKGFSSGTMTSNKDGEYSEYTIRNNDAHSWTEVYFEGYGWLPFEPTPSFTNNASPSAVTKNSTVDSKYTETSTESSSSKEAPKTTTTISSSVDKVSEKTSQKTGFANWRSNLHWILLGLLILLAAIGGFFLHKYFFLLYFSLYRKVQPKQFTGAYMIVLHKAEQILYRQANEPLTHYAKRFEQKHPHFEGRFIQLTEVYEQTLYAGAKPKENEYTVLLKDVAKSVADLKKEARG</sequence>
<feature type="transmembrane region" description="Helical" evidence="2">
    <location>
        <begin position="158"/>
        <end position="175"/>
    </location>
</feature>
<keyword evidence="5" id="KW-1185">Reference proteome</keyword>
<feature type="transmembrane region" description="Helical" evidence="2">
    <location>
        <begin position="136"/>
        <end position="152"/>
    </location>
</feature>
<protein>
    <submittedName>
        <fullName evidence="4">Transglutaminase domain-containing protein</fullName>
    </submittedName>
</protein>
<accession>A0ABS3H183</accession>
<feature type="transmembrane region" description="Helical" evidence="2">
    <location>
        <begin position="37"/>
        <end position="54"/>
    </location>
</feature>
<feature type="region of interest" description="Disordered" evidence="1">
    <location>
        <begin position="542"/>
        <end position="583"/>
    </location>
</feature>
<dbReference type="Pfam" id="PF11992">
    <property type="entry name" value="TgpA_N"/>
    <property type="match status" value="1"/>
</dbReference>
<feature type="transmembrane region" description="Helical" evidence="2">
    <location>
        <begin position="61"/>
        <end position="78"/>
    </location>
</feature>
<feature type="compositionally biased region" description="Low complexity" evidence="1">
    <location>
        <begin position="559"/>
        <end position="577"/>
    </location>
</feature>
<evidence type="ECO:0000259" key="3">
    <source>
        <dbReference type="SMART" id="SM00460"/>
    </source>
</evidence>
<feature type="transmembrane region" description="Helical" evidence="2">
    <location>
        <begin position="108"/>
        <end position="129"/>
    </location>
</feature>
<name>A0ABS3H183_9ENTE</name>
<dbReference type="PANTHER" id="PTHR42736:SF1">
    <property type="entry name" value="PROTEIN-GLUTAMINE GAMMA-GLUTAMYLTRANSFERASE"/>
    <property type="match status" value="1"/>
</dbReference>
<dbReference type="Gene3D" id="3.10.620.30">
    <property type="match status" value="1"/>
</dbReference>
<reference evidence="4 5" key="1">
    <citation type="submission" date="2021-03" db="EMBL/GenBank/DDBJ databases">
        <title>Enterococcal diversity collection.</title>
        <authorList>
            <person name="Gilmore M.S."/>
            <person name="Schwartzman J."/>
            <person name="Van Tyne D."/>
            <person name="Martin M."/>
            <person name="Earl A.M."/>
            <person name="Manson A.L."/>
            <person name="Straub T."/>
            <person name="Salamzade R."/>
            <person name="Saavedra J."/>
            <person name="Lebreton F."/>
            <person name="Prichula J."/>
            <person name="Schaufler K."/>
            <person name="Gaca A."/>
            <person name="Sgardioli B."/>
            <person name="Wagenaar J."/>
            <person name="Strong T."/>
        </authorList>
    </citation>
    <scope>NUCLEOTIDE SEQUENCE [LARGE SCALE GENOMIC DNA]</scope>
    <source>
        <strain evidence="4 5">DIV0869a</strain>
    </source>
</reference>
<dbReference type="InterPro" id="IPR052901">
    <property type="entry name" value="Bact_TGase-like"/>
</dbReference>
<feature type="transmembrane region" description="Helical" evidence="2">
    <location>
        <begin position="187"/>
        <end position="211"/>
    </location>
</feature>
<dbReference type="InterPro" id="IPR021878">
    <property type="entry name" value="TgpA_N"/>
</dbReference>
<dbReference type="RefSeq" id="WP_207112789.1">
    <property type="nucleotide sequence ID" value="NZ_JAFLWD010000024.1"/>
</dbReference>
<keyword evidence="2" id="KW-1133">Transmembrane helix</keyword>
<evidence type="ECO:0000256" key="1">
    <source>
        <dbReference type="SAM" id="MobiDB-lite"/>
    </source>
</evidence>
<dbReference type="Pfam" id="PF01841">
    <property type="entry name" value="Transglut_core"/>
    <property type="match status" value="1"/>
</dbReference>
<feature type="compositionally biased region" description="Polar residues" evidence="1">
    <location>
        <begin position="542"/>
        <end position="555"/>
    </location>
</feature>
<comment type="caution">
    <text evidence="4">The sequence shown here is derived from an EMBL/GenBank/DDBJ whole genome shotgun (WGS) entry which is preliminary data.</text>
</comment>
<keyword evidence="2" id="KW-0812">Transmembrane</keyword>
<gene>
    <name evidence="4" type="ORF">JZO69_10290</name>
</gene>